<dbReference type="AlphaFoldDB" id="G0UJ28"/>
<evidence type="ECO:0000313" key="1">
    <source>
        <dbReference type="EMBL" id="CCC89378.1"/>
    </source>
</evidence>
<gene>
    <name evidence="1" type="ORF">TCIL3000_1_1460</name>
</gene>
<proteinExistence type="predicted"/>
<protein>
    <submittedName>
        <fullName evidence="1">Uncharacterized protein</fullName>
    </submittedName>
</protein>
<reference evidence="1" key="1">
    <citation type="journal article" date="2012" name="Proc. Natl. Acad. Sci. U.S.A.">
        <title>Antigenic diversity is generated by distinct evolutionary mechanisms in African trypanosome species.</title>
        <authorList>
            <person name="Jackson A.P."/>
            <person name="Berry A."/>
            <person name="Aslett M."/>
            <person name="Allison H.C."/>
            <person name="Burton P."/>
            <person name="Vavrova-Anderson J."/>
            <person name="Brown R."/>
            <person name="Browne H."/>
            <person name="Corton N."/>
            <person name="Hauser H."/>
            <person name="Gamble J."/>
            <person name="Gilderthorp R."/>
            <person name="Marcello L."/>
            <person name="McQuillan J."/>
            <person name="Otto T.D."/>
            <person name="Quail M.A."/>
            <person name="Sanders M.J."/>
            <person name="van Tonder A."/>
            <person name="Ginger M.L."/>
            <person name="Field M.C."/>
            <person name="Barry J.D."/>
            <person name="Hertz-Fowler C."/>
            <person name="Berriman M."/>
        </authorList>
    </citation>
    <scope>NUCLEOTIDE SEQUENCE</scope>
    <source>
        <strain evidence="1">IL3000</strain>
    </source>
</reference>
<organism evidence="1">
    <name type="scientific">Trypanosoma congolense (strain IL3000)</name>
    <dbReference type="NCBI Taxonomy" id="1068625"/>
    <lineage>
        <taxon>Eukaryota</taxon>
        <taxon>Discoba</taxon>
        <taxon>Euglenozoa</taxon>
        <taxon>Kinetoplastea</taxon>
        <taxon>Metakinetoplastina</taxon>
        <taxon>Trypanosomatida</taxon>
        <taxon>Trypanosomatidae</taxon>
        <taxon>Trypanosoma</taxon>
        <taxon>Nannomonas</taxon>
    </lineage>
</organism>
<name>G0UJ28_TRYCI</name>
<accession>G0UJ28</accession>
<sequence>MRVLKKPVIGVLQLACPCRLQHEGVSRETVLARWNACTKGPQEAKAKGRAGKGMMFASNLSSSWAGQRNVPISTKSKVSWVLRERMDYYVQYSVPSNWVVVERVSDNSIAVQCRPPVAEGAVEGPTVHGLSLNCFAYKQKVKDPDCAKLLSLFLRRFNTSVLGSLVVLSTASGHREGDVNAAETPERTISDVLASRLNCAVAEITFTPDAGGPLAHGLCRAFYSSNHRFHYVVVVAVPHDEFGVSGDLLTHALLEVAEGRAEVAPKRT</sequence>
<dbReference type="VEuPathDB" id="TriTrypDB:TcIL3000_1_1460"/>
<dbReference type="EMBL" id="HE575314">
    <property type="protein sequence ID" value="CCC89378.1"/>
    <property type="molecule type" value="Genomic_DNA"/>
</dbReference>